<dbReference type="Gene3D" id="3.90.470.20">
    <property type="entry name" value="4'-phosphopantetheinyl transferase domain"/>
    <property type="match status" value="1"/>
</dbReference>
<evidence type="ECO:0000256" key="8">
    <source>
        <dbReference type="HAMAP-Rule" id="MF_00101"/>
    </source>
</evidence>
<keyword evidence="2 8" id="KW-0808">Transferase</keyword>
<dbReference type="InterPro" id="IPR037143">
    <property type="entry name" value="4-PPantetheinyl_Trfase_dom_sf"/>
</dbReference>
<keyword evidence="7 8" id="KW-0275">Fatty acid biosynthesis</keyword>
<feature type="domain" description="4'-phosphopantetheinyl transferase" evidence="9">
    <location>
        <begin position="14"/>
        <end position="109"/>
    </location>
</feature>
<dbReference type="Pfam" id="PF01648">
    <property type="entry name" value="ACPS"/>
    <property type="match status" value="1"/>
</dbReference>
<comment type="cofactor">
    <cofactor evidence="8">
        <name>Mg(2+)</name>
        <dbReference type="ChEBI" id="CHEBI:18420"/>
    </cofactor>
</comment>
<evidence type="ECO:0000259" key="9">
    <source>
        <dbReference type="Pfam" id="PF01648"/>
    </source>
</evidence>
<organism evidence="10 11">
    <name type="scientific">Agromyces larvae</name>
    <dbReference type="NCBI Taxonomy" id="2929802"/>
    <lineage>
        <taxon>Bacteria</taxon>
        <taxon>Bacillati</taxon>
        <taxon>Actinomycetota</taxon>
        <taxon>Actinomycetes</taxon>
        <taxon>Micrococcales</taxon>
        <taxon>Microbacteriaceae</taxon>
        <taxon>Agromyces</taxon>
    </lineage>
</organism>
<feature type="binding site" evidence="8">
    <location>
        <position position="70"/>
    </location>
    <ligand>
        <name>Mg(2+)</name>
        <dbReference type="ChEBI" id="CHEBI:18420"/>
    </ligand>
</feature>
<dbReference type="NCBIfam" id="TIGR00516">
    <property type="entry name" value="acpS"/>
    <property type="match status" value="1"/>
</dbReference>
<evidence type="ECO:0000256" key="2">
    <source>
        <dbReference type="ARBA" id="ARBA00022679"/>
    </source>
</evidence>
<reference evidence="10 11" key="1">
    <citation type="submission" date="2022-03" db="EMBL/GenBank/DDBJ databases">
        <title>Mucilaginibacter sp. isolated from the gut of Protaetia brevitarsis seulensis larvae.</title>
        <authorList>
            <person name="Won M."/>
            <person name="Kim S.-J."/>
            <person name="Kwon S.-W."/>
        </authorList>
    </citation>
    <scope>NUCLEOTIDE SEQUENCE [LARGE SCALE GENOMIC DNA]</scope>
    <source>
        <strain evidence="10 11">CFWR-12</strain>
    </source>
</reference>
<comment type="catalytic activity">
    <reaction evidence="8">
        <text>apo-[ACP] + CoA = holo-[ACP] + adenosine 3',5'-bisphosphate + H(+)</text>
        <dbReference type="Rhea" id="RHEA:12068"/>
        <dbReference type="Rhea" id="RHEA-COMP:9685"/>
        <dbReference type="Rhea" id="RHEA-COMP:9690"/>
        <dbReference type="ChEBI" id="CHEBI:15378"/>
        <dbReference type="ChEBI" id="CHEBI:29999"/>
        <dbReference type="ChEBI" id="CHEBI:57287"/>
        <dbReference type="ChEBI" id="CHEBI:58343"/>
        <dbReference type="ChEBI" id="CHEBI:64479"/>
        <dbReference type="EC" id="2.7.8.7"/>
    </reaction>
</comment>
<dbReference type="InterPro" id="IPR008278">
    <property type="entry name" value="4-PPantetheinyl_Trfase_dom"/>
</dbReference>
<keyword evidence="5 8" id="KW-0460">Magnesium</keyword>
<comment type="subcellular location">
    <subcellularLocation>
        <location evidence="8">Cytoplasm</location>
    </subcellularLocation>
</comment>
<evidence type="ECO:0000256" key="1">
    <source>
        <dbReference type="ARBA" id="ARBA00022516"/>
    </source>
</evidence>
<sequence>MGTDRVTQREVQVRVGCDVQSIIDIREGLVDFGDRYLRRILSDAERASIVGDVTDASVVRYTAGRFAAKEAVFKILRWGPEQAFGWPDIEILADTVGAPTVRLTAPAEALALGEGIEEISVSISHATPFAFAVATALVATRRSAAVGSGVDE</sequence>
<dbReference type="RefSeq" id="WP_243553697.1">
    <property type="nucleotide sequence ID" value="NZ_CP094528.1"/>
</dbReference>
<dbReference type="SUPFAM" id="SSF56214">
    <property type="entry name" value="4'-phosphopantetheinyl transferase"/>
    <property type="match status" value="1"/>
</dbReference>
<evidence type="ECO:0000313" key="10">
    <source>
        <dbReference type="EMBL" id="UOE42765.1"/>
    </source>
</evidence>
<feature type="binding site" evidence="8">
    <location>
        <position position="18"/>
    </location>
    <ligand>
        <name>Mg(2+)</name>
        <dbReference type="ChEBI" id="CHEBI:18420"/>
    </ligand>
</feature>
<dbReference type="HAMAP" id="MF_00101">
    <property type="entry name" value="AcpS"/>
    <property type="match status" value="1"/>
</dbReference>
<accession>A0ABY4BUE2</accession>
<name>A0ABY4BUE2_9MICO</name>
<keyword evidence="4 8" id="KW-0276">Fatty acid metabolism</keyword>
<evidence type="ECO:0000256" key="4">
    <source>
        <dbReference type="ARBA" id="ARBA00022832"/>
    </source>
</evidence>
<evidence type="ECO:0000313" key="11">
    <source>
        <dbReference type="Proteomes" id="UP000832097"/>
    </source>
</evidence>
<dbReference type="NCBIfam" id="TIGR00556">
    <property type="entry name" value="pantethn_trn"/>
    <property type="match status" value="1"/>
</dbReference>
<protein>
    <recommendedName>
        <fullName evidence="8">Holo-[acyl-carrier-protein] synthase</fullName>
        <shortName evidence="8">Holo-ACP synthase</shortName>
        <ecNumber evidence="8">2.7.8.7</ecNumber>
    </recommendedName>
    <alternativeName>
        <fullName evidence="8">4'-phosphopantetheinyl transferase AcpS</fullName>
    </alternativeName>
</protein>
<evidence type="ECO:0000256" key="6">
    <source>
        <dbReference type="ARBA" id="ARBA00023098"/>
    </source>
</evidence>
<evidence type="ECO:0000256" key="3">
    <source>
        <dbReference type="ARBA" id="ARBA00022723"/>
    </source>
</evidence>
<dbReference type="GO" id="GO:0008897">
    <property type="term" value="F:holo-[acyl-carrier-protein] synthase activity"/>
    <property type="evidence" value="ECO:0007669"/>
    <property type="project" value="UniProtKB-EC"/>
</dbReference>
<keyword evidence="11" id="KW-1185">Reference proteome</keyword>
<comment type="function">
    <text evidence="8">Transfers the 4'-phosphopantetheine moiety from coenzyme A to a Ser of acyl-carrier-protein.</text>
</comment>
<keyword evidence="6 8" id="KW-0443">Lipid metabolism</keyword>
<keyword evidence="8" id="KW-0963">Cytoplasm</keyword>
<dbReference type="EC" id="2.7.8.7" evidence="8"/>
<evidence type="ECO:0000256" key="5">
    <source>
        <dbReference type="ARBA" id="ARBA00022842"/>
    </source>
</evidence>
<dbReference type="InterPro" id="IPR002582">
    <property type="entry name" value="ACPS"/>
</dbReference>
<gene>
    <name evidence="8 10" type="primary">acpS</name>
    <name evidence="10" type="ORF">MTO99_11240</name>
</gene>
<keyword evidence="1 8" id="KW-0444">Lipid biosynthesis</keyword>
<dbReference type="EMBL" id="CP094528">
    <property type="protein sequence ID" value="UOE42765.1"/>
    <property type="molecule type" value="Genomic_DNA"/>
</dbReference>
<evidence type="ECO:0000256" key="7">
    <source>
        <dbReference type="ARBA" id="ARBA00023160"/>
    </source>
</evidence>
<dbReference type="Proteomes" id="UP000832097">
    <property type="component" value="Chromosome"/>
</dbReference>
<comment type="similarity">
    <text evidence="8">Belongs to the P-Pant transferase superfamily. AcpS family.</text>
</comment>
<dbReference type="InterPro" id="IPR004568">
    <property type="entry name" value="Ppantetheine-prot_Trfase_dom"/>
</dbReference>
<proteinExistence type="inferred from homology"/>
<keyword evidence="3 8" id="KW-0479">Metal-binding</keyword>